<evidence type="ECO:0000313" key="2">
    <source>
        <dbReference type="Proteomes" id="UP001138802"/>
    </source>
</evidence>
<reference evidence="1 2" key="1">
    <citation type="journal article" date="2020" name="Microorganisms">
        <title>Osmotic Adaptation and Compatible Solute Biosynthesis of Phototrophic Bacteria as Revealed from Genome Analyses.</title>
        <authorList>
            <person name="Imhoff J.F."/>
            <person name="Rahn T."/>
            <person name="Kunzel S."/>
            <person name="Keller A."/>
            <person name="Neulinger S.C."/>
        </authorList>
    </citation>
    <scope>NUCLEOTIDE SEQUENCE [LARGE SCALE GENOMIC DNA]</scope>
    <source>
        <strain evidence="1 2">DSM 21303</strain>
    </source>
</reference>
<name>A0A9X1BAB0_9GAMM</name>
<dbReference type="RefSeq" id="WP_200389661.1">
    <property type="nucleotide sequence ID" value="NZ_NRSD01000040.1"/>
</dbReference>
<dbReference type="EMBL" id="NRSD01000040">
    <property type="protein sequence ID" value="MBK1646834.1"/>
    <property type="molecule type" value="Genomic_DNA"/>
</dbReference>
<protein>
    <submittedName>
        <fullName evidence="1">Uncharacterized protein</fullName>
    </submittedName>
</protein>
<organism evidence="1 2">
    <name type="scientific">Thiocapsa imhoffii</name>
    <dbReference type="NCBI Taxonomy" id="382777"/>
    <lineage>
        <taxon>Bacteria</taxon>
        <taxon>Pseudomonadati</taxon>
        <taxon>Pseudomonadota</taxon>
        <taxon>Gammaproteobacteria</taxon>
        <taxon>Chromatiales</taxon>
        <taxon>Chromatiaceae</taxon>
        <taxon>Thiocapsa</taxon>
    </lineage>
</organism>
<dbReference type="AlphaFoldDB" id="A0A9X1BAB0"/>
<dbReference type="Proteomes" id="UP001138802">
    <property type="component" value="Unassembled WGS sequence"/>
</dbReference>
<proteinExistence type="predicted"/>
<sequence>MNFVGSEDWLDARQLAELDGHLQQHLHQSAESVARCVNERWGMSDTASGMTDGWWVDQAREACLHQ</sequence>
<evidence type="ECO:0000313" key="1">
    <source>
        <dbReference type="EMBL" id="MBK1646834.1"/>
    </source>
</evidence>
<gene>
    <name evidence="1" type="ORF">CKO25_19790</name>
</gene>
<keyword evidence="2" id="KW-1185">Reference proteome</keyword>
<comment type="caution">
    <text evidence="1">The sequence shown here is derived from an EMBL/GenBank/DDBJ whole genome shotgun (WGS) entry which is preliminary data.</text>
</comment>
<accession>A0A9X1BAB0</accession>